<dbReference type="GO" id="GO:0008855">
    <property type="term" value="F:exodeoxyribonuclease VII activity"/>
    <property type="evidence" value="ECO:0007669"/>
    <property type="project" value="UniProtKB-UniRule"/>
</dbReference>
<dbReference type="PATRIC" id="fig|1423740.3.peg.613"/>
<dbReference type="GO" id="GO:0006308">
    <property type="term" value="P:DNA catabolic process"/>
    <property type="evidence" value="ECO:0007669"/>
    <property type="project" value="UniProtKB-UniRule"/>
</dbReference>
<keyword evidence="1 5" id="KW-0963">Cytoplasm</keyword>
<dbReference type="NCBIfam" id="TIGR00237">
    <property type="entry name" value="xseA"/>
    <property type="match status" value="1"/>
</dbReference>
<dbReference type="EMBL" id="AZFH01000001">
    <property type="protein sequence ID" value="KRL85197.1"/>
    <property type="molecule type" value="Genomic_DNA"/>
</dbReference>
<dbReference type="PANTHER" id="PTHR30008:SF0">
    <property type="entry name" value="EXODEOXYRIBONUCLEASE 7 LARGE SUBUNIT"/>
    <property type="match status" value="1"/>
</dbReference>
<evidence type="ECO:0000313" key="10">
    <source>
        <dbReference type="EMBL" id="KRL85197.1"/>
    </source>
</evidence>
<dbReference type="AlphaFoldDB" id="A0A0R1TVJ4"/>
<accession>A0A0R1TVJ4</accession>
<evidence type="ECO:0000256" key="1">
    <source>
        <dbReference type="ARBA" id="ARBA00022490"/>
    </source>
</evidence>
<evidence type="ECO:0000259" key="8">
    <source>
        <dbReference type="Pfam" id="PF02601"/>
    </source>
</evidence>
<dbReference type="Pfam" id="PF13742">
    <property type="entry name" value="tRNA_anti_2"/>
    <property type="match status" value="1"/>
</dbReference>
<feature type="coiled-coil region" evidence="7">
    <location>
        <begin position="363"/>
        <end position="390"/>
    </location>
</feature>
<protein>
    <recommendedName>
        <fullName evidence="5">Exodeoxyribonuclease 7 large subunit</fullName>
        <ecNumber evidence="5">3.1.11.6</ecNumber>
    </recommendedName>
    <alternativeName>
        <fullName evidence="5">Exodeoxyribonuclease VII large subunit</fullName>
        <shortName evidence="5">Exonuclease VII large subunit</shortName>
    </alternativeName>
</protein>
<dbReference type="Proteomes" id="UP000051048">
    <property type="component" value="Unassembled WGS sequence"/>
</dbReference>
<dbReference type="GO" id="GO:0003676">
    <property type="term" value="F:nucleic acid binding"/>
    <property type="evidence" value="ECO:0007669"/>
    <property type="project" value="InterPro"/>
</dbReference>
<feature type="domain" description="OB-fold nucleic acid binding" evidence="9">
    <location>
        <begin position="15"/>
        <end position="109"/>
    </location>
</feature>
<dbReference type="InterPro" id="IPR003753">
    <property type="entry name" value="Exonuc_VII_L"/>
</dbReference>
<evidence type="ECO:0000313" key="11">
    <source>
        <dbReference type="Proteomes" id="UP000051048"/>
    </source>
</evidence>
<evidence type="ECO:0000256" key="4">
    <source>
        <dbReference type="ARBA" id="ARBA00022839"/>
    </source>
</evidence>
<evidence type="ECO:0000259" key="9">
    <source>
        <dbReference type="Pfam" id="PF13742"/>
    </source>
</evidence>
<dbReference type="PANTHER" id="PTHR30008">
    <property type="entry name" value="EXODEOXYRIBONUCLEASE 7 LARGE SUBUNIT"/>
    <property type="match status" value="1"/>
</dbReference>
<evidence type="ECO:0000256" key="7">
    <source>
        <dbReference type="SAM" id="Coils"/>
    </source>
</evidence>
<feature type="domain" description="Exonuclease VII large subunit C-terminal" evidence="8">
    <location>
        <begin position="132"/>
        <end position="446"/>
    </location>
</feature>
<comment type="subcellular location">
    <subcellularLocation>
        <location evidence="5 6">Cytoplasm</location>
    </subcellularLocation>
</comment>
<comment type="caution">
    <text evidence="10">The sequence shown here is derived from an EMBL/GenBank/DDBJ whole genome shotgun (WGS) entry which is preliminary data.</text>
</comment>
<proteinExistence type="inferred from homology"/>
<reference evidence="10 11" key="1">
    <citation type="journal article" date="2015" name="Genome Announc.">
        <title>Expanding the biotechnology potential of lactobacilli through comparative genomics of 213 strains and associated genera.</title>
        <authorList>
            <person name="Sun Z."/>
            <person name="Harris H.M."/>
            <person name="McCann A."/>
            <person name="Guo C."/>
            <person name="Argimon S."/>
            <person name="Zhang W."/>
            <person name="Yang X."/>
            <person name="Jeffery I.B."/>
            <person name="Cooney J.C."/>
            <person name="Kagawa T.F."/>
            <person name="Liu W."/>
            <person name="Song Y."/>
            <person name="Salvetti E."/>
            <person name="Wrobel A."/>
            <person name="Rasinkangas P."/>
            <person name="Parkhill J."/>
            <person name="Rea M.C."/>
            <person name="O'Sullivan O."/>
            <person name="Ritari J."/>
            <person name="Douillard F.P."/>
            <person name="Paul Ross R."/>
            <person name="Yang R."/>
            <person name="Briner A.E."/>
            <person name="Felis G.E."/>
            <person name="de Vos W.M."/>
            <person name="Barrangou R."/>
            <person name="Klaenhammer T.R."/>
            <person name="Caufield P.W."/>
            <person name="Cui Y."/>
            <person name="Zhang H."/>
            <person name="O'Toole P.W."/>
        </authorList>
    </citation>
    <scope>NUCLEOTIDE SEQUENCE [LARGE SCALE GENOMIC DNA]</scope>
    <source>
        <strain evidence="10 11">DSM 15833</strain>
    </source>
</reference>
<gene>
    <name evidence="5" type="primary">xseA</name>
    <name evidence="10" type="ORF">FC36_GL000567</name>
</gene>
<comment type="catalytic activity">
    <reaction evidence="5 6">
        <text>Exonucleolytic cleavage in either 5'- to 3'- or 3'- to 5'-direction to yield nucleoside 5'-phosphates.</text>
        <dbReference type="EC" id="3.1.11.6"/>
    </reaction>
</comment>
<keyword evidence="4 5" id="KW-0269">Exonuclease</keyword>
<comment type="similarity">
    <text evidence="5 6">Belongs to the XseA family.</text>
</comment>
<keyword evidence="2 5" id="KW-0540">Nuclease</keyword>
<sequence length="453" mass="51111">MHKEGDFLAEEKKYLTISQLNHYVGLKFSKDPYLRQVMVVGEISNFRLRPSHQYFSLKDENAEVSVTMFRNDFARVNFQPENGMKVLVIGDVGLYEGRGQYQIRLTHMEPLGIGALYQAFQQLQTKLNQEGLFNPAYKKPLVRYPKRIAVITSPSGAVIRDIITTVKRRYPIVQLVLFPAVVQGQNAAASLVGRLKEVNARGDFDTIIIGRGGGSLEDLWPFNEEAVAREIFASQIPIISSVGHETDTTLSDLVADVRAATPTAAAELATPVLAEEIMRIQQAQLRLQQAVRNTLAAKQQIYQRLMQSYVFTNPLRIYERQIQQVDFLKQNLQQIFGTGLQNRRAWVDNLSQRLQNQSPLTRIHQGQTNIANLQTRLQMAQKRKIEISQANWQRQIGRLDAVSPLKVMQRGYAYVQKKGQVVHSVAELEVGSQVALQLADGSAQAKITEIKGE</sequence>
<comment type="subunit">
    <text evidence="5">Heterooligomer composed of large and small subunits.</text>
</comment>
<dbReference type="InterPro" id="IPR020579">
    <property type="entry name" value="Exonuc_VII_lsu_C"/>
</dbReference>
<evidence type="ECO:0000256" key="3">
    <source>
        <dbReference type="ARBA" id="ARBA00022801"/>
    </source>
</evidence>
<dbReference type="EC" id="3.1.11.6" evidence="5"/>
<feature type="coiled-coil region" evidence="7">
    <location>
        <begin position="273"/>
        <end position="300"/>
    </location>
</feature>
<comment type="function">
    <text evidence="5">Bidirectionally degrades single-stranded DNA into large acid-insoluble oligonucleotides, which are then degraded further into small acid-soluble oligonucleotides.</text>
</comment>
<name>A0A0R1TVJ4_9LACO</name>
<dbReference type="STRING" id="1423740.FC36_GL000567"/>
<evidence type="ECO:0000256" key="6">
    <source>
        <dbReference type="RuleBase" id="RU004355"/>
    </source>
</evidence>
<keyword evidence="7" id="KW-0175">Coiled coil</keyword>
<dbReference type="GO" id="GO:0005737">
    <property type="term" value="C:cytoplasm"/>
    <property type="evidence" value="ECO:0007669"/>
    <property type="project" value="UniProtKB-SubCell"/>
</dbReference>
<dbReference type="Pfam" id="PF02601">
    <property type="entry name" value="Exonuc_VII_L"/>
    <property type="match status" value="1"/>
</dbReference>
<dbReference type="CDD" id="cd04489">
    <property type="entry name" value="ExoVII_LU_OBF"/>
    <property type="match status" value="1"/>
</dbReference>
<evidence type="ECO:0000256" key="5">
    <source>
        <dbReference type="HAMAP-Rule" id="MF_00378"/>
    </source>
</evidence>
<dbReference type="HAMAP" id="MF_00378">
    <property type="entry name" value="Exonuc_7_L"/>
    <property type="match status" value="1"/>
</dbReference>
<evidence type="ECO:0000256" key="2">
    <source>
        <dbReference type="ARBA" id="ARBA00022722"/>
    </source>
</evidence>
<organism evidence="10 11">
    <name type="scientific">Ligilactobacillus equi DSM 15833 = JCM 10991</name>
    <dbReference type="NCBI Taxonomy" id="1423740"/>
    <lineage>
        <taxon>Bacteria</taxon>
        <taxon>Bacillati</taxon>
        <taxon>Bacillota</taxon>
        <taxon>Bacilli</taxon>
        <taxon>Lactobacillales</taxon>
        <taxon>Lactobacillaceae</taxon>
        <taxon>Ligilactobacillus</taxon>
    </lineage>
</organism>
<dbReference type="InterPro" id="IPR025824">
    <property type="entry name" value="OB-fold_nuc-bd_dom"/>
</dbReference>
<dbReference type="GO" id="GO:0009318">
    <property type="term" value="C:exodeoxyribonuclease VII complex"/>
    <property type="evidence" value="ECO:0007669"/>
    <property type="project" value="UniProtKB-UniRule"/>
</dbReference>
<keyword evidence="3 5" id="KW-0378">Hydrolase</keyword>